<dbReference type="Gene3D" id="1.10.540.10">
    <property type="entry name" value="Acyl-CoA dehydrogenase/oxidase, N-terminal domain"/>
    <property type="match status" value="1"/>
</dbReference>
<dbReference type="InterPro" id="IPR009100">
    <property type="entry name" value="AcylCoA_DH/oxidase_NM_dom_sf"/>
</dbReference>
<dbReference type="InterPro" id="IPR013107">
    <property type="entry name" value="Acyl-CoA_DH_C"/>
</dbReference>
<accession>A0ABZ1YU51</accession>
<proteinExistence type="inferred from homology"/>
<dbReference type="SUPFAM" id="SSF56645">
    <property type="entry name" value="Acyl-CoA dehydrogenase NM domain-like"/>
    <property type="match status" value="1"/>
</dbReference>
<organism evidence="5 6">
    <name type="scientific">Nocardia vinacea</name>
    <dbReference type="NCBI Taxonomy" id="96468"/>
    <lineage>
        <taxon>Bacteria</taxon>
        <taxon>Bacillati</taxon>
        <taxon>Actinomycetota</taxon>
        <taxon>Actinomycetes</taxon>
        <taxon>Mycobacteriales</taxon>
        <taxon>Nocardiaceae</taxon>
        <taxon>Nocardia</taxon>
    </lineage>
</organism>
<dbReference type="PIRSF" id="PIRSF016578">
    <property type="entry name" value="HsaA"/>
    <property type="match status" value="1"/>
</dbReference>
<dbReference type="InterPro" id="IPR036250">
    <property type="entry name" value="AcylCo_DH-like_C"/>
</dbReference>
<comment type="similarity">
    <text evidence="2">Belongs to the HpaH/HsaA monooxygenase family.</text>
</comment>
<dbReference type="Pfam" id="PF08028">
    <property type="entry name" value="Acyl-CoA_dh_2"/>
    <property type="match status" value="1"/>
</dbReference>
<evidence type="ECO:0000313" key="6">
    <source>
        <dbReference type="Proteomes" id="UP001432062"/>
    </source>
</evidence>
<evidence type="ECO:0000313" key="5">
    <source>
        <dbReference type="EMBL" id="WUV46703.1"/>
    </source>
</evidence>
<dbReference type="Pfam" id="PF02771">
    <property type="entry name" value="Acyl-CoA_dh_N"/>
    <property type="match status" value="1"/>
</dbReference>
<dbReference type="RefSeq" id="WP_329410674.1">
    <property type="nucleotide sequence ID" value="NZ_CP109441.1"/>
</dbReference>
<dbReference type="InterPro" id="IPR037069">
    <property type="entry name" value="AcylCoA_DH/ox_N_sf"/>
</dbReference>
<dbReference type="EMBL" id="CP109441">
    <property type="protein sequence ID" value="WUV46703.1"/>
    <property type="molecule type" value="Genomic_DNA"/>
</dbReference>
<dbReference type="Gene3D" id="1.20.140.10">
    <property type="entry name" value="Butyryl-CoA Dehydrogenase, subunit A, domain 3"/>
    <property type="match status" value="1"/>
</dbReference>
<dbReference type="Gene3D" id="2.40.110.10">
    <property type="entry name" value="Butyryl-CoA Dehydrogenase, subunit A, domain 2"/>
    <property type="match status" value="1"/>
</dbReference>
<protein>
    <submittedName>
        <fullName evidence="5">Acyl-CoA dehydrogenase family protein</fullName>
    </submittedName>
</protein>
<evidence type="ECO:0000259" key="4">
    <source>
        <dbReference type="Pfam" id="PF08028"/>
    </source>
</evidence>
<dbReference type="NCBIfam" id="NF045629">
    <property type="entry name" value="monooxsub_HsaA"/>
    <property type="match status" value="1"/>
</dbReference>
<dbReference type="InterPro" id="IPR046373">
    <property type="entry name" value="Acyl-CoA_Oxase/DH_mid-dom_sf"/>
</dbReference>
<keyword evidence="1" id="KW-0560">Oxidoreductase</keyword>
<feature type="domain" description="Acyl-CoA dehydrogenase C-terminal" evidence="4">
    <location>
        <begin position="234"/>
        <end position="365"/>
    </location>
</feature>
<feature type="domain" description="Acyl-CoA dehydrogenase/oxidase N-terminal" evidence="3">
    <location>
        <begin position="16"/>
        <end position="81"/>
    </location>
</feature>
<evidence type="ECO:0000256" key="1">
    <source>
        <dbReference type="ARBA" id="ARBA00023002"/>
    </source>
</evidence>
<dbReference type="Proteomes" id="UP001432062">
    <property type="component" value="Chromosome"/>
</dbReference>
<dbReference type="InterPro" id="IPR050741">
    <property type="entry name" value="Acyl-CoA_dehydrogenase"/>
</dbReference>
<gene>
    <name evidence="5" type="ORF">OG563_00100</name>
</gene>
<keyword evidence="6" id="KW-1185">Reference proteome</keyword>
<dbReference type="PANTHER" id="PTHR48083:SF19">
    <property type="entry name" value="FLAVIN-DEPENDENT MONOOXYGENASE, OXYGENASE SUBUNIT HSAA"/>
    <property type="match status" value="1"/>
</dbReference>
<evidence type="ECO:0000259" key="3">
    <source>
        <dbReference type="Pfam" id="PF02771"/>
    </source>
</evidence>
<name>A0ABZ1YU51_9NOCA</name>
<dbReference type="InterPro" id="IPR054617">
    <property type="entry name" value="HsaA"/>
</dbReference>
<evidence type="ECO:0000256" key="2">
    <source>
        <dbReference type="ARBA" id="ARBA00049661"/>
    </source>
</evidence>
<dbReference type="InterPro" id="IPR013786">
    <property type="entry name" value="AcylCoA_DH/ox_N"/>
</dbReference>
<sequence length="394" mass="43505">MSNDMLSRVRALLPRIWDRAEEADRQRRVPAETIAELADAGVFRLLQPKRYGGDEHNPAALYKSVRAIASACPSSGWVASLLGVHPWQISLFDERAQDDVWKSTPEALVSSSYAPTGKLTQVEGGFRLSGRWSFSSGSDHCQWVLLGTLCSRGEGEPPEYLTALVPRSDYTVDDVWDVIGLSGTGSNDIVIEDAFVPAHRTYSSLEQDRLQGPGQAVNTAPIYRLPFGMVFSYAISNAIVGAAEGAYTAHVDRMKKRVRLSYGVQKVAEDPFTHVRVARAAGEIEAAILTLDHNVAEQTRYVESGAPIPERLRLRARRDQVLGTERALRAIEILFENSGGHSIKRGNPIERHWRDAHAGTVHVINDVEQALAMYGRGEFGVPIDASSSTWSWVW</sequence>
<dbReference type="PANTHER" id="PTHR48083">
    <property type="entry name" value="MEDIUM-CHAIN SPECIFIC ACYL-COA DEHYDROGENASE, MITOCHONDRIAL-RELATED"/>
    <property type="match status" value="1"/>
</dbReference>
<reference evidence="5" key="1">
    <citation type="submission" date="2022-10" db="EMBL/GenBank/DDBJ databases">
        <title>The complete genomes of actinobacterial strains from the NBC collection.</title>
        <authorList>
            <person name="Joergensen T.S."/>
            <person name="Alvarez Arevalo M."/>
            <person name="Sterndorff E.B."/>
            <person name="Faurdal D."/>
            <person name="Vuksanovic O."/>
            <person name="Mourched A.-S."/>
            <person name="Charusanti P."/>
            <person name="Shaw S."/>
            <person name="Blin K."/>
            <person name="Weber T."/>
        </authorList>
    </citation>
    <scope>NUCLEOTIDE SEQUENCE</scope>
    <source>
        <strain evidence="5">NBC_01482</strain>
    </source>
</reference>
<dbReference type="SUPFAM" id="SSF47203">
    <property type="entry name" value="Acyl-CoA dehydrogenase C-terminal domain-like"/>
    <property type="match status" value="1"/>
</dbReference>